<dbReference type="InterPro" id="IPR046909">
    <property type="entry name" value="cREC_REC"/>
</dbReference>
<accession>A0A0F9U849</accession>
<dbReference type="AlphaFoldDB" id="A0A0F9U849"/>
<dbReference type="Pfam" id="PF20274">
    <property type="entry name" value="cREC_REC"/>
    <property type="match status" value="1"/>
</dbReference>
<sequence>MNVYLDDERETPAVWLRAYWPDEVIKLLKTDKVKLLSLNHDLGNDNKGTGYDVLLWIELAVFIDGFVPPLIAVHLANSSARIKMERAITQINLLARHHYLMALKVSQFLK</sequence>
<feature type="domain" description="Cyclic-phosphate processing Receiver" evidence="2">
    <location>
        <begin position="1"/>
        <end position="89"/>
    </location>
</feature>
<evidence type="ECO:0000259" key="2">
    <source>
        <dbReference type="Pfam" id="PF20274"/>
    </source>
</evidence>
<keyword evidence="1" id="KW-0472">Membrane</keyword>
<dbReference type="EMBL" id="LAZR01000802">
    <property type="protein sequence ID" value="KKN57441.1"/>
    <property type="molecule type" value="Genomic_DNA"/>
</dbReference>
<name>A0A0F9U849_9ZZZZ</name>
<gene>
    <name evidence="3" type="ORF">LCGC14_0562040</name>
</gene>
<protein>
    <recommendedName>
        <fullName evidence="2">Cyclic-phosphate processing Receiver domain-containing protein</fullName>
    </recommendedName>
</protein>
<evidence type="ECO:0000313" key="3">
    <source>
        <dbReference type="EMBL" id="KKN57441.1"/>
    </source>
</evidence>
<reference evidence="3" key="1">
    <citation type="journal article" date="2015" name="Nature">
        <title>Complex archaea that bridge the gap between prokaryotes and eukaryotes.</title>
        <authorList>
            <person name="Spang A."/>
            <person name="Saw J.H."/>
            <person name="Jorgensen S.L."/>
            <person name="Zaremba-Niedzwiedzka K."/>
            <person name="Martijn J."/>
            <person name="Lind A.E."/>
            <person name="van Eijk R."/>
            <person name="Schleper C."/>
            <person name="Guy L."/>
            <person name="Ettema T.J."/>
        </authorList>
    </citation>
    <scope>NUCLEOTIDE SEQUENCE</scope>
</reference>
<keyword evidence="1" id="KW-0812">Transmembrane</keyword>
<organism evidence="3">
    <name type="scientific">marine sediment metagenome</name>
    <dbReference type="NCBI Taxonomy" id="412755"/>
    <lineage>
        <taxon>unclassified sequences</taxon>
        <taxon>metagenomes</taxon>
        <taxon>ecological metagenomes</taxon>
    </lineage>
</organism>
<keyword evidence="1" id="KW-1133">Transmembrane helix</keyword>
<proteinExistence type="predicted"/>
<comment type="caution">
    <text evidence="3">The sequence shown here is derived from an EMBL/GenBank/DDBJ whole genome shotgun (WGS) entry which is preliminary data.</text>
</comment>
<evidence type="ECO:0000256" key="1">
    <source>
        <dbReference type="SAM" id="Phobius"/>
    </source>
</evidence>
<feature type="transmembrane region" description="Helical" evidence="1">
    <location>
        <begin position="53"/>
        <end position="76"/>
    </location>
</feature>